<sequence length="39" mass="4607">MYFFEKYFICLNQIVELPPAPCTKVIHSLLLELSETYLV</sequence>
<proteinExistence type="predicted"/>
<dbReference type="EMBL" id="UINC01001660">
    <property type="protein sequence ID" value="SUZ85991.1"/>
    <property type="molecule type" value="Genomic_DNA"/>
</dbReference>
<evidence type="ECO:0000313" key="1">
    <source>
        <dbReference type="EMBL" id="SUZ85991.1"/>
    </source>
</evidence>
<dbReference type="AlphaFoldDB" id="A0A381R2N6"/>
<gene>
    <name evidence="1" type="ORF">METZ01_LOCUS38845</name>
</gene>
<protein>
    <submittedName>
        <fullName evidence="1">Uncharacterized protein</fullName>
    </submittedName>
</protein>
<name>A0A381R2N6_9ZZZZ</name>
<accession>A0A381R2N6</accession>
<organism evidence="1">
    <name type="scientific">marine metagenome</name>
    <dbReference type="NCBI Taxonomy" id="408172"/>
    <lineage>
        <taxon>unclassified sequences</taxon>
        <taxon>metagenomes</taxon>
        <taxon>ecological metagenomes</taxon>
    </lineage>
</organism>
<reference evidence="1" key="1">
    <citation type="submission" date="2018-05" db="EMBL/GenBank/DDBJ databases">
        <authorList>
            <person name="Lanie J.A."/>
            <person name="Ng W.-L."/>
            <person name="Kazmierczak K.M."/>
            <person name="Andrzejewski T.M."/>
            <person name="Davidsen T.M."/>
            <person name="Wayne K.J."/>
            <person name="Tettelin H."/>
            <person name="Glass J.I."/>
            <person name="Rusch D."/>
            <person name="Podicherti R."/>
            <person name="Tsui H.-C.T."/>
            <person name="Winkler M.E."/>
        </authorList>
    </citation>
    <scope>NUCLEOTIDE SEQUENCE</scope>
</reference>